<reference evidence="3" key="1">
    <citation type="submission" date="2018-05" db="EMBL/GenBank/DDBJ databases">
        <authorList>
            <person name="Lanie J.A."/>
            <person name="Ng W.-L."/>
            <person name="Kazmierczak K.M."/>
            <person name="Andrzejewski T.M."/>
            <person name="Davidsen T.M."/>
            <person name="Wayne K.J."/>
            <person name="Tettelin H."/>
            <person name="Glass J.I."/>
            <person name="Rusch D."/>
            <person name="Podicherti R."/>
            <person name="Tsui H.-C.T."/>
            <person name="Winkler M.E."/>
        </authorList>
    </citation>
    <scope>NUCLEOTIDE SEQUENCE</scope>
</reference>
<protein>
    <recommendedName>
        <fullName evidence="2">RNA 2-O ribose methyltransferase substrate binding domain-containing protein</fullName>
    </recommendedName>
</protein>
<dbReference type="AlphaFoldDB" id="A0A382WV67"/>
<dbReference type="Gene3D" id="3.30.1330.30">
    <property type="match status" value="1"/>
</dbReference>
<proteinExistence type="predicted"/>
<gene>
    <name evidence="3" type="ORF">METZ01_LOCUS415324</name>
</gene>
<dbReference type="EMBL" id="UINC01162620">
    <property type="protein sequence ID" value="SVD62470.1"/>
    <property type="molecule type" value="Genomic_DNA"/>
</dbReference>
<sequence>VKALSIRDKRHDGLSEIVRLAELQRIPVTQLSEKELDRMADGQRHQGVVASLSPHVMSTI</sequence>
<feature type="domain" description="RNA 2-O ribose methyltransferase substrate binding" evidence="2">
    <location>
        <begin position="3"/>
        <end position="54"/>
    </location>
</feature>
<evidence type="ECO:0000259" key="2">
    <source>
        <dbReference type="Pfam" id="PF08032"/>
    </source>
</evidence>
<feature type="non-terminal residue" evidence="3">
    <location>
        <position position="1"/>
    </location>
</feature>
<dbReference type="SUPFAM" id="SSF55315">
    <property type="entry name" value="L30e-like"/>
    <property type="match status" value="1"/>
</dbReference>
<dbReference type="Pfam" id="PF08032">
    <property type="entry name" value="SpoU_sub_bind"/>
    <property type="match status" value="1"/>
</dbReference>
<accession>A0A382WV67</accession>
<evidence type="ECO:0000256" key="1">
    <source>
        <dbReference type="SAM" id="MobiDB-lite"/>
    </source>
</evidence>
<dbReference type="InterPro" id="IPR029064">
    <property type="entry name" value="Ribosomal_eL30-like_sf"/>
</dbReference>
<dbReference type="GO" id="GO:0008168">
    <property type="term" value="F:methyltransferase activity"/>
    <property type="evidence" value="ECO:0007669"/>
    <property type="project" value="InterPro"/>
</dbReference>
<feature type="non-terminal residue" evidence="3">
    <location>
        <position position="60"/>
    </location>
</feature>
<evidence type="ECO:0000313" key="3">
    <source>
        <dbReference type="EMBL" id="SVD62470.1"/>
    </source>
</evidence>
<organism evidence="3">
    <name type="scientific">marine metagenome</name>
    <dbReference type="NCBI Taxonomy" id="408172"/>
    <lineage>
        <taxon>unclassified sequences</taxon>
        <taxon>metagenomes</taxon>
        <taxon>ecological metagenomes</taxon>
    </lineage>
</organism>
<name>A0A382WV67_9ZZZZ</name>
<feature type="region of interest" description="Disordered" evidence="1">
    <location>
        <begin position="37"/>
        <end position="60"/>
    </location>
</feature>
<dbReference type="InterPro" id="IPR013123">
    <property type="entry name" value="SpoU_subst-bd"/>
</dbReference>